<evidence type="ECO:0000256" key="1">
    <source>
        <dbReference type="SAM" id="MobiDB-lite"/>
    </source>
</evidence>
<dbReference type="InterPro" id="IPR016187">
    <property type="entry name" value="CTDL_fold"/>
</dbReference>
<evidence type="ECO:0000259" key="3">
    <source>
        <dbReference type="PROSITE" id="PS50041"/>
    </source>
</evidence>
<dbReference type="Proteomes" id="UP000683360">
    <property type="component" value="Unassembled WGS sequence"/>
</dbReference>
<dbReference type="AlphaFoldDB" id="A0A8S3RFW2"/>
<dbReference type="SMART" id="SM00034">
    <property type="entry name" value="CLECT"/>
    <property type="match status" value="1"/>
</dbReference>
<dbReference type="Pfam" id="PF00059">
    <property type="entry name" value="Lectin_C"/>
    <property type="match status" value="1"/>
</dbReference>
<dbReference type="InterPro" id="IPR001304">
    <property type="entry name" value="C-type_lectin-like"/>
</dbReference>
<dbReference type="InterPro" id="IPR016186">
    <property type="entry name" value="C-type_lectin-like/link_sf"/>
</dbReference>
<reference evidence="4" key="1">
    <citation type="submission" date="2021-03" db="EMBL/GenBank/DDBJ databases">
        <authorList>
            <person name="Bekaert M."/>
        </authorList>
    </citation>
    <scope>NUCLEOTIDE SEQUENCE</scope>
</reference>
<protein>
    <recommendedName>
        <fullName evidence="3">C-type lectin domain-containing protein</fullName>
    </recommendedName>
</protein>
<name>A0A8S3RFW2_MYTED</name>
<keyword evidence="2" id="KW-1133">Transmembrane helix</keyword>
<keyword evidence="2" id="KW-0472">Membrane</keyword>
<comment type="caution">
    <text evidence="4">The sequence shown here is derived from an EMBL/GenBank/DDBJ whole genome shotgun (WGS) entry which is preliminary data.</text>
</comment>
<dbReference type="CDD" id="cd00037">
    <property type="entry name" value="CLECT"/>
    <property type="match status" value="1"/>
</dbReference>
<dbReference type="SUPFAM" id="SSF56436">
    <property type="entry name" value="C-type lectin-like"/>
    <property type="match status" value="1"/>
</dbReference>
<keyword evidence="2" id="KW-0812">Transmembrane</keyword>
<dbReference type="EMBL" id="CAJPWZ010001030">
    <property type="protein sequence ID" value="CAG2205858.1"/>
    <property type="molecule type" value="Genomic_DNA"/>
</dbReference>
<gene>
    <name evidence="4" type="ORF">MEDL_20231</name>
</gene>
<feature type="region of interest" description="Disordered" evidence="1">
    <location>
        <begin position="182"/>
        <end position="203"/>
    </location>
</feature>
<feature type="transmembrane region" description="Helical" evidence="2">
    <location>
        <begin position="450"/>
        <end position="475"/>
    </location>
</feature>
<evidence type="ECO:0000313" key="4">
    <source>
        <dbReference type="EMBL" id="CAG2205858.1"/>
    </source>
</evidence>
<keyword evidence="5" id="KW-1185">Reference proteome</keyword>
<sequence>MDIDMLIILIIWTFNSGLVTGKYAYQIYSGSKMNFTTAKKFCVANGELMAFIKSDSDMNDLKQYFNSTGGVPDDDMFIGIRYNAESKVFKWLDKQDVTWAPWDDNEPDCMGSDPCASTSNQNCVRMTTSYTFRSFRCNSPYYVLCGKAKITDETARSIDSAISILEPTTLDAEITETTVRARTTPKEHVTESTAITQKTPAEPKTDTNAIAHIASAEHGTFIAQIKPTEHETETTSIVQIKPTEHVTENTSIFQMTAAKYLTDTTAITQMTTAEFVTETTVIAQTTSAKHLTETTAKSQMELTEHVTEITAITQVTSAELVTETRFMTSAEHLTETTTKTRMAPAEHLTETTAIARMTSAEHESESTIIAQKKYSTAYNALNCLCPNNMLGSKWLNIYEMDLTFLELRHIIEEDFKKKIKDNISVDKNTLSKYVRSKTSATDDRKSSASFGWLSVALICIPVVFVVSIDLLNVCISDSKKGKRLRSMKRSH</sequence>
<dbReference type="Gene3D" id="3.10.100.10">
    <property type="entry name" value="Mannose-Binding Protein A, subunit A"/>
    <property type="match status" value="1"/>
</dbReference>
<organism evidence="4 5">
    <name type="scientific">Mytilus edulis</name>
    <name type="common">Blue mussel</name>
    <dbReference type="NCBI Taxonomy" id="6550"/>
    <lineage>
        <taxon>Eukaryota</taxon>
        <taxon>Metazoa</taxon>
        <taxon>Spiralia</taxon>
        <taxon>Lophotrochozoa</taxon>
        <taxon>Mollusca</taxon>
        <taxon>Bivalvia</taxon>
        <taxon>Autobranchia</taxon>
        <taxon>Pteriomorphia</taxon>
        <taxon>Mytilida</taxon>
        <taxon>Mytiloidea</taxon>
        <taxon>Mytilidae</taxon>
        <taxon>Mytilinae</taxon>
        <taxon>Mytilus</taxon>
    </lineage>
</organism>
<dbReference type="OrthoDB" id="6203625at2759"/>
<evidence type="ECO:0000256" key="2">
    <source>
        <dbReference type="SAM" id="Phobius"/>
    </source>
</evidence>
<feature type="domain" description="C-type lectin" evidence="3">
    <location>
        <begin position="20"/>
        <end position="146"/>
    </location>
</feature>
<evidence type="ECO:0000313" key="5">
    <source>
        <dbReference type="Proteomes" id="UP000683360"/>
    </source>
</evidence>
<dbReference type="PROSITE" id="PS50041">
    <property type="entry name" value="C_TYPE_LECTIN_2"/>
    <property type="match status" value="1"/>
</dbReference>
<accession>A0A8S3RFW2</accession>
<proteinExistence type="predicted"/>